<gene>
    <name evidence="3" type="ORF">HPB52_022946</name>
</gene>
<dbReference type="GO" id="GO:0003676">
    <property type="term" value="F:nucleic acid binding"/>
    <property type="evidence" value="ECO:0007669"/>
    <property type="project" value="InterPro"/>
</dbReference>
<dbReference type="GO" id="GO:0008270">
    <property type="term" value="F:zinc ion binding"/>
    <property type="evidence" value="ECO:0007669"/>
    <property type="project" value="UniProtKB-KW"/>
</dbReference>
<protein>
    <recommendedName>
        <fullName evidence="2">CCHC-type domain-containing protein</fullName>
    </recommendedName>
</protein>
<reference evidence="3" key="2">
    <citation type="submission" date="2021-09" db="EMBL/GenBank/DDBJ databases">
        <authorList>
            <person name="Jia N."/>
            <person name="Wang J."/>
            <person name="Shi W."/>
            <person name="Du L."/>
            <person name="Sun Y."/>
            <person name="Zhan W."/>
            <person name="Jiang J."/>
            <person name="Wang Q."/>
            <person name="Zhang B."/>
            <person name="Ji P."/>
            <person name="Sakyi L.B."/>
            <person name="Cui X."/>
            <person name="Yuan T."/>
            <person name="Jiang B."/>
            <person name="Yang W."/>
            <person name="Lam T.T.-Y."/>
            <person name="Chang Q."/>
            <person name="Ding S."/>
            <person name="Wang X."/>
            <person name="Zhu J."/>
            <person name="Ruan X."/>
            <person name="Zhao L."/>
            <person name="Wei J."/>
            <person name="Que T."/>
            <person name="Du C."/>
            <person name="Cheng J."/>
            <person name="Dai P."/>
            <person name="Han X."/>
            <person name="Huang E."/>
            <person name="Gao Y."/>
            <person name="Liu J."/>
            <person name="Shao H."/>
            <person name="Ye R."/>
            <person name="Li L."/>
            <person name="Wei W."/>
            <person name="Wang X."/>
            <person name="Wang C."/>
            <person name="Huo Q."/>
            <person name="Li W."/>
            <person name="Guo W."/>
            <person name="Chen H."/>
            <person name="Chen S."/>
            <person name="Zhou L."/>
            <person name="Zhou L."/>
            <person name="Ni X."/>
            <person name="Tian J."/>
            <person name="Zhou Y."/>
            <person name="Sheng Y."/>
            <person name="Liu T."/>
            <person name="Pan Y."/>
            <person name="Xia L."/>
            <person name="Li J."/>
            <person name="Zhao F."/>
            <person name="Cao W."/>
        </authorList>
    </citation>
    <scope>NUCLEOTIDE SEQUENCE</scope>
    <source>
        <strain evidence="3">Rsan-2018</strain>
        <tissue evidence="3">Larvae</tissue>
    </source>
</reference>
<evidence type="ECO:0000313" key="4">
    <source>
        <dbReference type="Proteomes" id="UP000821837"/>
    </source>
</evidence>
<keyword evidence="1" id="KW-0862">Zinc</keyword>
<dbReference type="Proteomes" id="UP000821837">
    <property type="component" value="Chromosome 6"/>
</dbReference>
<name>A0A9D4PPB9_RHISA</name>
<comment type="caution">
    <text evidence="3">The sequence shown here is derived from an EMBL/GenBank/DDBJ whole genome shotgun (WGS) entry which is preliminary data.</text>
</comment>
<dbReference type="AlphaFoldDB" id="A0A9D4PPB9"/>
<sequence>MQIQQASDPAPSSETFTPYTNWVLKDIAQRQAVAALTASSPLDSEDISCDEHWTTVSSKSKRQKQTEDSWHLRYAPRLNPDGYVGIIKPRVTCSLAAYKGQCVFAEAIHAALLQAAGNTPDLQVDITQYGLYPVWDKNIIVINTPNEALIQRILNISALQFPDRTVPIHSYITPTDKMGRGVIRVANHISTDHIVQRRVSPGNKVIGARRLGTANVVVLTFEHADIPRNVLVFGEDYPVQRYRKTIATCYNCGKVGHRTDVCPHPTTPSSRSPTCGKADVDLANHECLACCLLSNGPHITGARECPKRYRRPGFMRANIHE</sequence>
<reference evidence="3" key="1">
    <citation type="journal article" date="2020" name="Cell">
        <title>Large-Scale Comparative Analyses of Tick Genomes Elucidate Their Genetic Diversity and Vector Capacities.</title>
        <authorList>
            <consortium name="Tick Genome and Microbiome Consortium (TIGMIC)"/>
            <person name="Jia N."/>
            <person name="Wang J."/>
            <person name="Shi W."/>
            <person name="Du L."/>
            <person name="Sun Y."/>
            <person name="Zhan W."/>
            <person name="Jiang J.F."/>
            <person name="Wang Q."/>
            <person name="Zhang B."/>
            <person name="Ji P."/>
            <person name="Bell-Sakyi L."/>
            <person name="Cui X.M."/>
            <person name="Yuan T.T."/>
            <person name="Jiang B.G."/>
            <person name="Yang W.F."/>
            <person name="Lam T.T."/>
            <person name="Chang Q.C."/>
            <person name="Ding S.J."/>
            <person name="Wang X.J."/>
            <person name="Zhu J.G."/>
            <person name="Ruan X.D."/>
            <person name="Zhao L."/>
            <person name="Wei J.T."/>
            <person name="Ye R.Z."/>
            <person name="Que T.C."/>
            <person name="Du C.H."/>
            <person name="Zhou Y.H."/>
            <person name="Cheng J.X."/>
            <person name="Dai P.F."/>
            <person name="Guo W.B."/>
            <person name="Han X.H."/>
            <person name="Huang E.J."/>
            <person name="Li L.F."/>
            <person name="Wei W."/>
            <person name="Gao Y.C."/>
            <person name="Liu J.Z."/>
            <person name="Shao H.Z."/>
            <person name="Wang X."/>
            <person name="Wang C.C."/>
            <person name="Yang T.C."/>
            <person name="Huo Q.B."/>
            <person name="Li W."/>
            <person name="Chen H.Y."/>
            <person name="Chen S.E."/>
            <person name="Zhou L.G."/>
            <person name="Ni X.B."/>
            <person name="Tian J.H."/>
            <person name="Sheng Y."/>
            <person name="Liu T."/>
            <person name="Pan Y.S."/>
            <person name="Xia L.Y."/>
            <person name="Li J."/>
            <person name="Zhao F."/>
            <person name="Cao W.C."/>
        </authorList>
    </citation>
    <scope>NUCLEOTIDE SEQUENCE</scope>
    <source>
        <strain evidence="3">Rsan-2018</strain>
    </source>
</reference>
<keyword evidence="4" id="KW-1185">Reference proteome</keyword>
<accession>A0A9D4PPB9</accession>
<keyword evidence="1" id="KW-0863">Zinc-finger</keyword>
<proteinExistence type="predicted"/>
<evidence type="ECO:0000259" key="2">
    <source>
        <dbReference type="PROSITE" id="PS50158"/>
    </source>
</evidence>
<dbReference type="PROSITE" id="PS50158">
    <property type="entry name" value="ZF_CCHC"/>
    <property type="match status" value="1"/>
</dbReference>
<dbReference type="InterPro" id="IPR001878">
    <property type="entry name" value="Znf_CCHC"/>
</dbReference>
<dbReference type="SMART" id="SM00343">
    <property type="entry name" value="ZnF_C2HC"/>
    <property type="match status" value="1"/>
</dbReference>
<organism evidence="3 4">
    <name type="scientific">Rhipicephalus sanguineus</name>
    <name type="common">Brown dog tick</name>
    <name type="synonym">Ixodes sanguineus</name>
    <dbReference type="NCBI Taxonomy" id="34632"/>
    <lineage>
        <taxon>Eukaryota</taxon>
        <taxon>Metazoa</taxon>
        <taxon>Ecdysozoa</taxon>
        <taxon>Arthropoda</taxon>
        <taxon>Chelicerata</taxon>
        <taxon>Arachnida</taxon>
        <taxon>Acari</taxon>
        <taxon>Parasitiformes</taxon>
        <taxon>Ixodida</taxon>
        <taxon>Ixodoidea</taxon>
        <taxon>Ixodidae</taxon>
        <taxon>Rhipicephalinae</taxon>
        <taxon>Rhipicephalus</taxon>
        <taxon>Rhipicephalus</taxon>
    </lineage>
</organism>
<keyword evidence="1" id="KW-0479">Metal-binding</keyword>
<evidence type="ECO:0000256" key="1">
    <source>
        <dbReference type="PROSITE-ProRule" id="PRU00047"/>
    </source>
</evidence>
<dbReference type="EMBL" id="JABSTV010001252">
    <property type="protein sequence ID" value="KAH7948456.1"/>
    <property type="molecule type" value="Genomic_DNA"/>
</dbReference>
<evidence type="ECO:0000313" key="3">
    <source>
        <dbReference type="EMBL" id="KAH7948456.1"/>
    </source>
</evidence>
<feature type="domain" description="CCHC-type" evidence="2">
    <location>
        <begin position="249"/>
        <end position="263"/>
    </location>
</feature>